<dbReference type="EMBL" id="NQMQ01000002">
    <property type="protein sequence ID" value="PAJ71076.1"/>
    <property type="molecule type" value="Genomic_DNA"/>
</dbReference>
<feature type="chain" id="PRO_5012876705" evidence="1">
    <location>
        <begin position="29"/>
        <end position="145"/>
    </location>
</feature>
<feature type="signal peptide" evidence="1">
    <location>
        <begin position="1"/>
        <end position="28"/>
    </location>
</feature>
<dbReference type="RefSeq" id="WP_095275543.1">
    <property type="nucleotide sequence ID" value="NZ_CP047655.1"/>
</dbReference>
<dbReference type="Proteomes" id="UP000215771">
    <property type="component" value="Unassembled WGS sequence"/>
</dbReference>
<protein>
    <submittedName>
        <fullName evidence="2">Uncharacterized protein</fullName>
    </submittedName>
</protein>
<evidence type="ECO:0000313" key="3">
    <source>
        <dbReference type="Proteomes" id="UP000215771"/>
    </source>
</evidence>
<name>A0A269PG34_9CORY</name>
<evidence type="ECO:0000313" key="2">
    <source>
        <dbReference type="EMBL" id="PAJ71076.1"/>
    </source>
</evidence>
<evidence type="ECO:0000256" key="1">
    <source>
        <dbReference type="SAM" id="SignalP"/>
    </source>
</evidence>
<comment type="caution">
    <text evidence="2">The sequence shown here is derived from an EMBL/GenBank/DDBJ whole genome shotgun (WGS) entry which is preliminary data.</text>
</comment>
<organism evidence="2 3">
    <name type="scientific">Corynebacterium hadale</name>
    <dbReference type="NCBI Taxonomy" id="2026255"/>
    <lineage>
        <taxon>Bacteria</taxon>
        <taxon>Bacillati</taxon>
        <taxon>Actinomycetota</taxon>
        <taxon>Actinomycetes</taxon>
        <taxon>Mycobacteriales</taxon>
        <taxon>Corynebacteriaceae</taxon>
        <taxon>Corynebacterium</taxon>
    </lineage>
</organism>
<accession>A0A269PG34</accession>
<proteinExistence type="predicted"/>
<dbReference type="AlphaFoldDB" id="A0A269PG34"/>
<keyword evidence="1" id="KW-0732">Signal</keyword>
<reference evidence="2 3" key="1">
    <citation type="submission" date="2017-08" db="EMBL/GenBank/DDBJ databases">
        <authorList>
            <person name="de Groot N.N."/>
        </authorList>
    </citation>
    <scope>NUCLEOTIDE SEQUENCE [LARGE SCALE GENOMIC DNA]</scope>
    <source>
        <strain evidence="2 3">NBT06-6</strain>
    </source>
</reference>
<gene>
    <name evidence="2" type="ORF">CIG21_02610</name>
</gene>
<sequence>MKTRTHAALAISAAALAAAAFAAPAAQASTHTYSNQGGDVRCEIYDYPTSHTTLCVSDAARPAHPECNPPQQLIPAIKVEKGWVGELCWNQGFTQPPEKLSPMSVRNGGGATVFAAPGGDLFIFDTIKMALIQVGKTNRVLFPGF</sequence>